<evidence type="ECO:0000313" key="2">
    <source>
        <dbReference type="EMBL" id="AGP30094.1"/>
    </source>
</evidence>
<dbReference type="EMBL" id="CP003696">
    <property type="protein sequence ID" value="AGP30094.1"/>
    <property type="molecule type" value="Genomic_DNA"/>
</dbReference>
<dbReference type="KEGG" id="cter:A606_02205"/>
<feature type="compositionally biased region" description="Basic and acidic residues" evidence="1">
    <location>
        <begin position="14"/>
        <end position="41"/>
    </location>
</feature>
<reference evidence="2 3" key="1">
    <citation type="submission" date="2012-06" db="EMBL/GenBank/DDBJ databases">
        <title>Complete genome sequence of Corynebacterium terpenotabidum Y-11 (=DSM 44721).</title>
        <authorList>
            <person name="Ruckert C."/>
            <person name="Albersmeier A."/>
            <person name="Al-Dilaimi A."/>
            <person name="Szczepanowski R."/>
            <person name="Kalinowski J."/>
        </authorList>
    </citation>
    <scope>NUCLEOTIDE SEQUENCE [LARGE SCALE GENOMIC DNA]</scope>
    <source>
        <strain evidence="2 3">Y-11</strain>
    </source>
</reference>
<dbReference type="AlphaFoldDB" id="S4XC86"/>
<dbReference type="PATRIC" id="fig|1200352.3.peg.445"/>
<gene>
    <name evidence="2" type="ORF">A606_02205</name>
</gene>
<evidence type="ECO:0000313" key="3">
    <source>
        <dbReference type="Proteomes" id="UP000014809"/>
    </source>
</evidence>
<evidence type="ECO:0000256" key="1">
    <source>
        <dbReference type="SAM" id="MobiDB-lite"/>
    </source>
</evidence>
<protein>
    <submittedName>
        <fullName evidence="2">Uncharacterized protein</fullName>
    </submittedName>
</protein>
<dbReference type="Proteomes" id="UP000014809">
    <property type="component" value="Chromosome"/>
</dbReference>
<organism evidence="2 3">
    <name type="scientific">Corynebacterium terpenotabidum Y-11</name>
    <dbReference type="NCBI Taxonomy" id="1200352"/>
    <lineage>
        <taxon>Bacteria</taxon>
        <taxon>Bacillati</taxon>
        <taxon>Actinomycetota</taxon>
        <taxon>Actinomycetes</taxon>
        <taxon>Mycobacteriales</taxon>
        <taxon>Corynebacteriaceae</taxon>
        <taxon>Corynebacterium</taxon>
    </lineage>
</organism>
<accession>S4XC86</accession>
<proteinExistence type="predicted"/>
<keyword evidence="3" id="KW-1185">Reference proteome</keyword>
<sequence length="160" mass="18139">MRQAEREAEEELRAEEREEERRKRQAQRDREAAEREAEREVLAEESWDNYRTALATLRSETVWTALCEGLGLHSSVRPYSRRNPNGTMTIVHEEMYPSVDRVGVTLQGLQISITNAVGVGSDQWKVHRRDLADALGLTELDIQQDGPTITLLGKAKPAGQ</sequence>
<name>S4XC86_9CORY</name>
<dbReference type="HOGENOM" id="CLU_1649306_0_0_11"/>
<feature type="region of interest" description="Disordered" evidence="1">
    <location>
        <begin position="1"/>
        <end position="41"/>
    </location>
</feature>
<dbReference type="STRING" id="1200352.A606_02205"/>